<comment type="catalytic activity">
    <reaction evidence="16 17">
        <text>a ubiquinone + NADH + 5 H(+)(in) = a ubiquinol + NAD(+) + 4 H(+)(out)</text>
        <dbReference type="Rhea" id="RHEA:29091"/>
        <dbReference type="Rhea" id="RHEA-COMP:9565"/>
        <dbReference type="Rhea" id="RHEA-COMP:9566"/>
        <dbReference type="ChEBI" id="CHEBI:15378"/>
        <dbReference type="ChEBI" id="CHEBI:16389"/>
        <dbReference type="ChEBI" id="CHEBI:17976"/>
        <dbReference type="ChEBI" id="CHEBI:57540"/>
        <dbReference type="ChEBI" id="CHEBI:57945"/>
        <dbReference type="EC" id="7.1.1.2"/>
    </reaction>
</comment>
<dbReference type="CTD" id="4538"/>
<organism evidence="20">
    <name type="scientific">Prionoglaris stygia</name>
    <dbReference type="NCBI Taxonomy" id="1954335"/>
    <lineage>
        <taxon>Eukaryota</taxon>
        <taxon>Metazoa</taxon>
        <taxon>Ecdysozoa</taxon>
        <taxon>Arthropoda</taxon>
        <taxon>Hexapoda</taxon>
        <taxon>Insecta</taxon>
        <taxon>Pterygota</taxon>
        <taxon>Neoptera</taxon>
        <taxon>Paraneoptera</taxon>
        <taxon>Psocodea</taxon>
        <taxon>Trogiomorpha</taxon>
        <taxon>Prionoglaridetae</taxon>
        <taxon>Prionoglarididae</taxon>
        <taxon>Prionoglaris</taxon>
    </lineage>
</organism>
<feature type="transmembrane region" description="Helical" evidence="17">
    <location>
        <begin position="184"/>
        <end position="206"/>
    </location>
</feature>
<reference evidence="20" key="1">
    <citation type="journal article" date="2017" name="Mol. Phylogenet. Evol.">
        <title>Mitochondrial phylogenomics and genome rearrangements in the barklice (Insecta: Psocodea).</title>
        <authorList>
            <person name="Yoshizawa K."/>
            <person name="Johnson K.P."/>
            <person name="Sweet A.D."/>
            <person name="Yao I."/>
            <person name="Ferreira R.L."/>
            <person name="Cameron S.L."/>
        </authorList>
    </citation>
    <scope>NUCLEOTIDE SEQUENCE</scope>
</reference>
<evidence type="ECO:0000256" key="15">
    <source>
        <dbReference type="ARBA" id="ARBA00023136"/>
    </source>
</evidence>
<keyword evidence="12 17" id="KW-0520">NAD</keyword>
<keyword evidence="11 17" id="KW-1133">Transmembrane helix</keyword>
<feature type="transmembrane region" description="Helical" evidence="17">
    <location>
        <begin position="246"/>
        <end position="267"/>
    </location>
</feature>
<keyword evidence="6 17" id="KW-0813">Transport</keyword>
<feature type="transmembrane region" description="Helical" evidence="17">
    <location>
        <begin position="423"/>
        <end position="447"/>
    </location>
</feature>
<feature type="transmembrane region" description="Helical" evidence="17">
    <location>
        <begin position="6"/>
        <end position="25"/>
    </location>
</feature>
<feature type="transmembrane region" description="Helical" evidence="17">
    <location>
        <begin position="377"/>
        <end position="402"/>
    </location>
</feature>
<evidence type="ECO:0000256" key="3">
    <source>
        <dbReference type="ARBA" id="ARBA00009025"/>
    </source>
</evidence>
<evidence type="ECO:0000256" key="16">
    <source>
        <dbReference type="ARBA" id="ARBA00049551"/>
    </source>
</evidence>
<feature type="transmembrane region" description="Helical" evidence="17">
    <location>
        <begin position="274"/>
        <end position="296"/>
    </location>
</feature>
<evidence type="ECO:0000256" key="14">
    <source>
        <dbReference type="ARBA" id="ARBA00023128"/>
    </source>
</evidence>
<keyword evidence="8 17" id="KW-0812">Transmembrane</keyword>
<evidence type="ECO:0000259" key="19">
    <source>
        <dbReference type="Pfam" id="PF01059"/>
    </source>
</evidence>
<comment type="similarity">
    <text evidence="3 17">Belongs to the complex I subunit 4 family.</text>
</comment>
<evidence type="ECO:0000259" key="18">
    <source>
        <dbReference type="Pfam" id="PF00361"/>
    </source>
</evidence>
<protein>
    <recommendedName>
        <fullName evidence="5 17">NADH-ubiquinone oxidoreductase chain 4</fullName>
        <ecNumber evidence="4 17">7.1.1.2</ecNumber>
    </recommendedName>
</protein>
<evidence type="ECO:0000313" key="20">
    <source>
        <dbReference type="EMBL" id="ATU07077.1"/>
    </source>
</evidence>
<comment type="function">
    <text evidence="17">Core subunit of the mitochondrial membrane respiratory chain NADH dehydrogenase (Complex I) which catalyzes electron transfer from NADH through the respiratory chain, using ubiquinone as an electron acceptor. Essential for the catalytic activity and assembly of complex I.</text>
</comment>
<geneLocation type="mitochondrion" evidence="20"/>
<sequence length="448" mass="51359">MLKLIFMVIFLIFLVAFDLVSWSLVQFMFFTVFFMCMLNMKSYFFYCNLGYGLGFDLMSFGLILLSYWIGNLMILASKEVLSKNYFSKLYLLLMILLILFLNMFFGSLNLFTFYLYFESSLIPILFMIMGWGYQPERLQAGMYMLFYTLFLSLPLLFMIFGINIKLNLMVYSYLNLLILDEEIFVYLGLMMAFLVKLPMYLVHLWLPKAHVEAPVAGSMVLAGVLLKLGGYGLIRMMMLLKNMMSFNFYFIVLGMYGSMILSLICLRQVDLKSLVAYSSVVHMGLMMIGTFTNSIWGMSSAYLMMVGHGLCSSGLFALSNIVYERVGSRSLIFNSGLLNLMPSMSLLWFLFCVGNMAAPPSLNLMAEIGLLNSLIGWSASSFLFLMIISFFSACYSLFLYSYSQHGNFYSGIYSFSSGQMIEFLMLSLHLIPLYLMCLNMDLILVWLI</sequence>
<evidence type="ECO:0000256" key="12">
    <source>
        <dbReference type="ARBA" id="ARBA00023027"/>
    </source>
</evidence>
<keyword evidence="13 17" id="KW-0830">Ubiquinone</keyword>
<comment type="function">
    <text evidence="1">Core subunit of the mitochondrial membrane respiratory chain NADH dehydrogenase (Complex I) that is believed to belong to the minimal assembly required for catalysis. Complex I functions in the transfer of electrons from NADH to the respiratory chain. The immediate electron acceptor for the enzyme is believed to be ubiquinone.</text>
</comment>
<dbReference type="PANTHER" id="PTHR43507">
    <property type="entry name" value="NADH-UBIQUINONE OXIDOREDUCTASE CHAIN 4"/>
    <property type="match status" value="1"/>
</dbReference>
<evidence type="ECO:0000256" key="11">
    <source>
        <dbReference type="ARBA" id="ARBA00022989"/>
    </source>
</evidence>
<dbReference type="GO" id="GO:0008137">
    <property type="term" value="F:NADH dehydrogenase (ubiquinone) activity"/>
    <property type="evidence" value="ECO:0007669"/>
    <property type="project" value="UniProtKB-UniRule"/>
</dbReference>
<dbReference type="GO" id="GO:0031966">
    <property type="term" value="C:mitochondrial membrane"/>
    <property type="evidence" value="ECO:0007669"/>
    <property type="project" value="UniProtKB-SubCell"/>
</dbReference>
<evidence type="ECO:0000256" key="5">
    <source>
        <dbReference type="ARBA" id="ARBA00021006"/>
    </source>
</evidence>
<dbReference type="EMBL" id="MG255141">
    <property type="protein sequence ID" value="ATU07077.1"/>
    <property type="molecule type" value="Genomic_DNA"/>
</dbReference>
<accession>A0A343QCD0</accession>
<keyword evidence="15 17" id="KW-0472">Membrane</keyword>
<dbReference type="GeneID" id="35094132"/>
<dbReference type="GO" id="GO:0003954">
    <property type="term" value="F:NADH dehydrogenase activity"/>
    <property type="evidence" value="ECO:0007669"/>
    <property type="project" value="TreeGrafter"/>
</dbReference>
<feature type="transmembrane region" description="Helical" evidence="17">
    <location>
        <begin position="57"/>
        <end position="77"/>
    </location>
</feature>
<feature type="domain" description="NADH:ubiquinone oxidoreductase chain 4 N-terminal" evidence="19">
    <location>
        <begin position="1"/>
        <end position="103"/>
    </location>
</feature>
<dbReference type="PANTHER" id="PTHR43507:SF20">
    <property type="entry name" value="NADH-UBIQUINONE OXIDOREDUCTASE CHAIN 4"/>
    <property type="match status" value="1"/>
</dbReference>
<feature type="transmembrane region" description="Helical" evidence="17">
    <location>
        <begin position="335"/>
        <end position="357"/>
    </location>
</feature>
<keyword evidence="10 17" id="KW-0249">Electron transport</keyword>
<evidence type="ECO:0000256" key="2">
    <source>
        <dbReference type="ARBA" id="ARBA00004225"/>
    </source>
</evidence>
<comment type="subcellular location">
    <subcellularLocation>
        <location evidence="2 17">Mitochondrion membrane</location>
        <topology evidence="2 17">Multi-pass membrane protein</topology>
    </subcellularLocation>
</comment>
<feature type="transmembrane region" description="Helical" evidence="17">
    <location>
        <begin position="213"/>
        <end position="234"/>
    </location>
</feature>
<dbReference type="InterPro" id="IPR000260">
    <property type="entry name" value="NADH4_N"/>
</dbReference>
<dbReference type="InterPro" id="IPR003918">
    <property type="entry name" value="NADH_UbQ_OxRdtase"/>
</dbReference>
<dbReference type="EC" id="7.1.1.2" evidence="4 17"/>
<feature type="transmembrane region" description="Helical" evidence="17">
    <location>
        <begin position="145"/>
        <end position="164"/>
    </location>
</feature>
<keyword evidence="7 17" id="KW-0679">Respiratory chain</keyword>
<dbReference type="GO" id="GO:0015990">
    <property type="term" value="P:electron transport coupled proton transport"/>
    <property type="evidence" value="ECO:0007669"/>
    <property type="project" value="TreeGrafter"/>
</dbReference>
<evidence type="ECO:0000256" key="6">
    <source>
        <dbReference type="ARBA" id="ARBA00022448"/>
    </source>
</evidence>
<keyword evidence="9" id="KW-1278">Translocase</keyword>
<dbReference type="Pfam" id="PF01059">
    <property type="entry name" value="Oxidored_q5_N"/>
    <property type="match status" value="1"/>
</dbReference>
<dbReference type="Pfam" id="PF00361">
    <property type="entry name" value="Proton_antipo_M"/>
    <property type="match status" value="1"/>
</dbReference>
<feature type="domain" description="NADH:quinone oxidoreductase/Mrp antiporter transmembrane" evidence="18">
    <location>
        <begin position="107"/>
        <end position="391"/>
    </location>
</feature>
<evidence type="ECO:0000256" key="7">
    <source>
        <dbReference type="ARBA" id="ARBA00022660"/>
    </source>
</evidence>
<evidence type="ECO:0000256" key="10">
    <source>
        <dbReference type="ARBA" id="ARBA00022982"/>
    </source>
</evidence>
<feature type="transmembrane region" description="Helical" evidence="17">
    <location>
        <begin position="302"/>
        <end position="323"/>
    </location>
</feature>
<dbReference type="RefSeq" id="YP_009443856.1">
    <property type="nucleotide sequence ID" value="NC_036361.1"/>
</dbReference>
<evidence type="ECO:0000256" key="8">
    <source>
        <dbReference type="ARBA" id="ARBA00022692"/>
    </source>
</evidence>
<feature type="transmembrane region" description="Helical" evidence="17">
    <location>
        <begin position="89"/>
        <end position="107"/>
    </location>
</feature>
<evidence type="ECO:0000256" key="4">
    <source>
        <dbReference type="ARBA" id="ARBA00012944"/>
    </source>
</evidence>
<dbReference type="GO" id="GO:0042773">
    <property type="term" value="P:ATP synthesis coupled electron transport"/>
    <property type="evidence" value="ECO:0007669"/>
    <property type="project" value="InterPro"/>
</dbReference>
<proteinExistence type="inferred from homology"/>
<dbReference type="GO" id="GO:0048039">
    <property type="term" value="F:ubiquinone binding"/>
    <property type="evidence" value="ECO:0007669"/>
    <property type="project" value="TreeGrafter"/>
</dbReference>
<gene>
    <name evidence="20" type="primary">ND4</name>
</gene>
<dbReference type="InterPro" id="IPR001750">
    <property type="entry name" value="ND/Mrp_TM"/>
</dbReference>
<name>A0A343QCD0_9NEOP</name>
<keyword evidence="14 17" id="KW-0496">Mitochondrion</keyword>
<dbReference type="AlphaFoldDB" id="A0A343QCD0"/>
<evidence type="ECO:0000256" key="1">
    <source>
        <dbReference type="ARBA" id="ARBA00003257"/>
    </source>
</evidence>
<evidence type="ECO:0000256" key="9">
    <source>
        <dbReference type="ARBA" id="ARBA00022967"/>
    </source>
</evidence>
<dbReference type="PRINTS" id="PR01437">
    <property type="entry name" value="NUOXDRDTASE4"/>
</dbReference>
<feature type="transmembrane region" description="Helical" evidence="17">
    <location>
        <begin position="113"/>
        <end position="133"/>
    </location>
</feature>
<evidence type="ECO:0000256" key="13">
    <source>
        <dbReference type="ARBA" id="ARBA00023075"/>
    </source>
</evidence>
<evidence type="ECO:0000256" key="17">
    <source>
        <dbReference type="RuleBase" id="RU003297"/>
    </source>
</evidence>